<evidence type="ECO:0000313" key="2">
    <source>
        <dbReference type="EMBL" id="ARF08703.1"/>
    </source>
</evidence>
<dbReference type="CDD" id="cd10455">
    <property type="entry name" value="GIY-YIG_SLX1"/>
    <property type="match status" value="1"/>
</dbReference>
<reference evidence="2" key="1">
    <citation type="journal article" date="2017" name="Science">
        <title>Giant viruses with an expanded complement of translation system components.</title>
        <authorList>
            <person name="Schulz F."/>
            <person name="Yutin N."/>
            <person name="Ivanova N.N."/>
            <person name="Ortega D.R."/>
            <person name="Lee T.K."/>
            <person name="Vierheilig J."/>
            <person name="Daims H."/>
            <person name="Horn M."/>
            <person name="Wagner M."/>
            <person name="Jensen G.J."/>
            <person name="Kyrpides N.C."/>
            <person name="Koonin E.V."/>
            <person name="Woyke T."/>
        </authorList>
    </citation>
    <scope>NUCLEOTIDE SEQUENCE</scope>
    <source>
        <strain evidence="2">CTV1</strain>
    </source>
</reference>
<accession>A0A1V0SAI0</accession>
<feature type="domain" description="GIY-YIG" evidence="1">
    <location>
        <begin position="7"/>
        <end position="89"/>
    </location>
</feature>
<protein>
    <submittedName>
        <fullName evidence="2">GIY-YIG nuclease</fullName>
    </submittedName>
</protein>
<dbReference type="InterPro" id="IPR050381">
    <property type="entry name" value="SLX1_endonuclease"/>
</dbReference>
<organism evidence="2">
    <name type="scientific">Catovirus CTV1</name>
    <dbReference type="NCBI Taxonomy" id="1977631"/>
    <lineage>
        <taxon>Viruses</taxon>
        <taxon>Varidnaviria</taxon>
        <taxon>Bamfordvirae</taxon>
        <taxon>Nucleocytoviricota</taxon>
        <taxon>Megaviricetes</taxon>
        <taxon>Imitervirales</taxon>
        <taxon>Mimiviridae</taxon>
        <taxon>Klosneuvirinae</taxon>
        <taxon>Catovirus</taxon>
    </lineage>
</organism>
<dbReference type="EMBL" id="KY684083">
    <property type="protein sequence ID" value="ARF08703.1"/>
    <property type="molecule type" value="Genomic_DNA"/>
</dbReference>
<dbReference type="PANTHER" id="PTHR20208:SF13">
    <property type="entry name" value="STRUCTURE-SPECIFIC ENDONUCLEASE SUBUNIT SLX1"/>
    <property type="match status" value="1"/>
</dbReference>
<name>A0A1V0SAI0_9VIRU</name>
<gene>
    <name evidence="2" type="ORF">Catovirus_1_753</name>
</gene>
<dbReference type="InterPro" id="IPR000305">
    <property type="entry name" value="GIY-YIG_endonuc"/>
</dbReference>
<dbReference type="Gene3D" id="3.40.1440.10">
    <property type="entry name" value="GIY-YIG endonuclease"/>
    <property type="match status" value="1"/>
</dbReference>
<dbReference type="SUPFAM" id="SSF82771">
    <property type="entry name" value="GIY-YIG endonuclease"/>
    <property type="match status" value="1"/>
</dbReference>
<proteinExistence type="predicted"/>
<dbReference type="PROSITE" id="PS50164">
    <property type="entry name" value="GIY_YIG"/>
    <property type="match status" value="1"/>
</dbReference>
<dbReference type="PANTHER" id="PTHR20208">
    <property type="entry name" value="STRUCTURE-SPECIFIC ENDONUCLEASE SUBUNIT SLX1"/>
    <property type="match status" value="1"/>
</dbReference>
<dbReference type="InterPro" id="IPR035901">
    <property type="entry name" value="GIY-YIG_endonuc_sf"/>
</dbReference>
<sequence>MENLIEDCWSCYILKSQNPLYPNRTYVGSTNSVKRRIRQHNGILVGGAKATNMMRPNEFYCVITGFPDKISALKCEWLLKHPTGTRKGNSKYSGILGRIKGLNYLITHSDKWKTRSKECPLKIWISTDLIAHLDSSSFPESIEILSC</sequence>
<dbReference type="Pfam" id="PF01541">
    <property type="entry name" value="GIY-YIG"/>
    <property type="match status" value="1"/>
</dbReference>
<evidence type="ECO:0000259" key="1">
    <source>
        <dbReference type="PROSITE" id="PS50164"/>
    </source>
</evidence>